<evidence type="ECO:0000259" key="6">
    <source>
        <dbReference type="Pfam" id="PF21719"/>
    </source>
</evidence>
<feature type="compositionally biased region" description="Basic and acidic residues" evidence="4">
    <location>
        <begin position="574"/>
        <end position="583"/>
    </location>
</feature>
<dbReference type="CDD" id="cd16691">
    <property type="entry name" value="mRING-H2-C3H3C2_Mio"/>
    <property type="match status" value="1"/>
</dbReference>
<dbReference type="GO" id="GO:0005737">
    <property type="term" value="C:cytoplasm"/>
    <property type="evidence" value="ECO:0007669"/>
    <property type="project" value="TreeGrafter"/>
</dbReference>
<evidence type="ECO:0000313" key="8">
    <source>
        <dbReference type="Proteomes" id="UP000467700"/>
    </source>
</evidence>
<dbReference type="Pfam" id="PF21720">
    <property type="entry name" value="MIOS_WD40"/>
    <property type="match status" value="2"/>
</dbReference>
<dbReference type="InterPro" id="IPR036322">
    <property type="entry name" value="WD40_repeat_dom_sf"/>
</dbReference>
<feature type="region of interest" description="Disordered" evidence="4">
    <location>
        <begin position="329"/>
        <end position="378"/>
    </location>
</feature>
<dbReference type="GO" id="GO:1904263">
    <property type="term" value="P:positive regulation of TORC1 signaling"/>
    <property type="evidence" value="ECO:0007669"/>
    <property type="project" value="TreeGrafter"/>
</dbReference>
<evidence type="ECO:0000256" key="3">
    <source>
        <dbReference type="ARBA" id="ARBA00022737"/>
    </source>
</evidence>
<evidence type="ECO:0000259" key="5">
    <source>
        <dbReference type="Pfam" id="PF17034"/>
    </source>
</evidence>
<evidence type="ECO:0000256" key="2">
    <source>
        <dbReference type="ARBA" id="ARBA00022574"/>
    </source>
</evidence>
<keyword evidence="3" id="KW-0677">Repeat</keyword>
<feature type="region of interest" description="Disordered" evidence="4">
    <location>
        <begin position="751"/>
        <end position="772"/>
    </location>
</feature>
<dbReference type="OrthoDB" id="341486at2759"/>
<keyword evidence="8" id="KW-1185">Reference proteome</keyword>
<feature type="region of interest" description="Disordered" evidence="4">
    <location>
        <begin position="652"/>
        <end position="674"/>
    </location>
</feature>
<keyword evidence="2" id="KW-0853">WD repeat</keyword>
<dbReference type="Gene3D" id="2.130.10.10">
    <property type="entry name" value="YVTN repeat-like/Quinoprotein amine dehydrogenase"/>
    <property type="match status" value="2"/>
</dbReference>
<accession>A0A8S0VXF7</accession>
<comment type="caution">
    <text evidence="7">The sequence shown here is derived from an EMBL/GenBank/DDBJ whole genome shotgun (WGS) entry which is preliminary data.</text>
</comment>
<evidence type="ECO:0000256" key="1">
    <source>
        <dbReference type="ARBA" id="ARBA00009713"/>
    </source>
</evidence>
<protein>
    <submittedName>
        <fullName evidence="7">Uncharacterized protein</fullName>
    </submittedName>
</protein>
<dbReference type="PANTHER" id="PTHR16453:SF9">
    <property type="entry name" value="GATOR COMPLEX PROTEIN MIOS"/>
    <property type="match status" value="1"/>
</dbReference>
<sequence>MVQPDKRLLWHPRHDNRFVVGGNSQITLYEWAAEYPEIRHVTSQHDLHFMKCLAWSPDPAFEDLMAVGLSTGKVDLIRLEAGKQAQKNNILSNGPTVTLPVRNSRSCNALAFSNADPNYLAVGLDKVRGDSSLVIWDISPSVPSLTIPLANPGDSSVLHILSPRQPRPEPRIPRLENQARIDPRVLQHHAPTEVVSSLAFLPSSTHLLLAGISHRWLRLFDLRAPNIAAANAASKVHGIATDPFDAHRVACFGDGVITVWDSRKLAQPLLTFSERDALADGAKIRPGSIYANIEFSSTRRGCLATLEKDAAYVRFWDVLESRIQAIEGSITGGGSSDGEAKSSRESSRATRRSWAPTLPWPSSQTQHSPKEKDLTSSVELSRHPSLVLADTRRTKQFQRSLSSFALLPNLQNPHPLTSNVMVVNKEGDLELYAIHDTAKQLAWSARGDLAFGAGIGMRVLEGYHDVENDDDFDSDGLAQRKSGSGFQYPASTERDRNSRSRSNPSRDQSRARGRSGIAGHLVPPAGSAPPALFGRGDEDGFPALASSNTAPTGLSATRPGKPRTYSPASVRKYRNGERGEQRSFRRSPSRTDTIPVDDDPPASSRARAHNLDKSGAKARQKSREPPKRPTGVVHIVQDDISMTMRKRVRAGYGLSHPEQNSNITKDDQEPSNASSQSLSELWGWLHYSHEILCNPTSRLHGYDFSYHGLAGIWEGFPPIAAPAQQQQVIDDTPIPLPRTLLDVPPAGVLAQGQHHTHTSSGGGTRRSRSPADDLHGNWPAALAILAARKGADRSTWKPTVPTTKLVQRQIALQICGWSLREDELAAAVKRWEKDDQLSRAACWLVFTRQYGKAVELLMRSDDETHQMMSGTVAALAPLMSGSGSTRVLELRELYGRLIIKLNDPYFRVMLTHLATGDWSEVLDEEVIPFHERLAIAFQFLDDKALSSYLRRTTERACDEGNIDALIVTGLTPAGMRVIQSYVDHTGDIQSAAILSSYVCPQKFKDRRAERWLEAYRDLLDGFKMHHLRVGFDIERGQILHDAMQNGDMLPEEWAPRQIVMRCHYCNKPFSDMTILLAPQPQKERPTVCSGCKRELPRCSVCLMTLSIVHDAAREVELGYSHHRDTFDDAIVICQTCRHGGHAVHILEWFLSEDGRRTHEVCPVADCGCRCADEF</sequence>
<dbReference type="PANTHER" id="PTHR16453">
    <property type="entry name" value="WD40 DOMAIN-CONTAINING PROTEIN MIO FAMILY MEMBER"/>
    <property type="match status" value="1"/>
</dbReference>
<dbReference type="SUPFAM" id="SSF50978">
    <property type="entry name" value="WD40 repeat-like"/>
    <property type="match status" value="1"/>
</dbReference>
<dbReference type="Proteomes" id="UP000467700">
    <property type="component" value="Unassembled WGS sequence"/>
</dbReference>
<evidence type="ECO:0000313" key="7">
    <source>
        <dbReference type="EMBL" id="CAA7260711.1"/>
    </source>
</evidence>
<dbReference type="InterPro" id="IPR015943">
    <property type="entry name" value="WD40/YVTN_repeat-like_dom_sf"/>
</dbReference>
<name>A0A8S0VXF7_CYCAE</name>
<dbReference type="EMBL" id="CACVBS010000030">
    <property type="protein sequence ID" value="CAA7260711.1"/>
    <property type="molecule type" value="Genomic_DNA"/>
</dbReference>
<organism evidence="7 8">
    <name type="scientific">Cyclocybe aegerita</name>
    <name type="common">Black poplar mushroom</name>
    <name type="synonym">Agrocybe aegerita</name>
    <dbReference type="NCBI Taxonomy" id="1973307"/>
    <lineage>
        <taxon>Eukaryota</taxon>
        <taxon>Fungi</taxon>
        <taxon>Dikarya</taxon>
        <taxon>Basidiomycota</taxon>
        <taxon>Agaricomycotina</taxon>
        <taxon>Agaricomycetes</taxon>
        <taxon>Agaricomycetidae</taxon>
        <taxon>Agaricales</taxon>
        <taxon>Agaricineae</taxon>
        <taxon>Bolbitiaceae</taxon>
        <taxon>Cyclocybe</taxon>
    </lineage>
</organism>
<evidence type="ECO:0000256" key="4">
    <source>
        <dbReference type="SAM" id="MobiDB-lite"/>
    </source>
</evidence>
<feature type="domain" description="MIOS-like alpha-solenoid" evidence="6">
    <location>
        <begin position="803"/>
        <end position="939"/>
    </location>
</feature>
<reference evidence="7 8" key="1">
    <citation type="submission" date="2020-01" db="EMBL/GenBank/DDBJ databases">
        <authorList>
            <person name="Gupta K D."/>
        </authorList>
    </citation>
    <scope>NUCLEOTIDE SEQUENCE [LARGE SCALE GENOMIC DNA]</scope>
</reference>
<feature type="domain" description="GATOR2 complex protein MIO zinc-ribbon like" evidence="5">
    <location>
        <begin position="1082"/>
        <end position="1171"/>
    </location>
</feature>
<feature type="compositionally biased region" description="Basic and acidic residues" evidence="4">
    <location>
        <begin position="338"/>
        <end position="348"/>
    </location>
</feature>
<proteinExistence type="inferred from homology"/>
<dbReference type="Pfam" id="PF21719">
    <property type="entry name" value="MIOS_a-sol"/>
    <property type="match status" value="1"/>
</dbReference>
<dbReference type="InterPro" id="IPR049092">
    <property type="entry name" value="MIOS_a-sol"/>
</dbReference>
<dbReference type="AlphaFoldDB" id="A0A8S0VXF7"/>
<dbReference type="InterPro" id="IPR037593">
    <property type="entry name" value="MIOS/Sea4"/>
</dbReference>
<dbReference type="InterPro" id="IPR031488">
    <property type="entry name" value="Zn_ribbon_mio"/>
</dbReference>
<feature type="compositionally biased region" description="Basic and acidic residues" evidence="4">
    <location>
        <begin position="609"/>
        <end position="627"/>
    </location>
</feature>
<gene>
    <name evidence="7" type="ORF">AAE3_LOCUS3046</name>
</gene>
<feature type="compositionally biased region" description="Polar residues" evidence="4">
    <location>
        <begin position="545"/>
        <end position="555"/>
    </location>
</feature>
<dbReference type="Pfam" id="PF17034">
    <property type="entry name" value="zinc_ribbon_16"/>
    <property type="match status" value="1"/>
</dbReference>
<comment type="similarity">
    <text evidence="1">Belongs to the WD repeat mio family.</text>
</comment>
<feature type="region of interest" description="Disordered" evidence="4">
    <location>
        <begin position="470"/>
        <end position="633"/>
    </location>
</feature>